<protein>
    <submittedName>
        <fullName evidence="1">Uncharacterized protein</fullName>
    </submittedName>
</protein>
<keyword evidence="2" id="KW-1185">Reference proteome</keyword>
<accession>A0AAW1KT88</accession>
<comment type="caution">
    <text evidence="1">The sequence shown here is derived from an EMBL/GenBank/DDBJ whole genome shotgun (WGS) entry which is preliminary data.</text>
</comment>
<dbReference type="AlphaFoldDB" id="A0AAW1KT88"/>
<reference evidence="1" key="1">
    <citation type="submission" date="2024-03" db="EMBL/GenBank/DDBJ databases">
        <title>WGS assembly of Saponaria officinalis var. Norfolk2.</title>
        <authorList>
            <person name="Jenkins J."/>
            <person name="Shu S."/>
            <person name="Grimwood J."/>
            <person name="Barry K."/>
            <person name="Goodstein D."/>
            <person name="Schmutz J."/>
            <person name="Leebens-Mack J."/>
            <person name="Osbourn A."/>
        </authorList>
    </citation>
    <scope>NUCLEOTIDE SEQUENCE [LARGE SCALE GENOMIC DNA]</scope>
    <source>
        <strain evidence="1">JIC</strain>
    </source>
</reference>
<name>A0AAW1KT88_SAPOF</name>
<sequence length="162" mass="19104">MAPLPTVVMVFMTMNESWTMYTHCERMSAYMDYFKKTSDPAYSDPHIRGYALVRSLPTDGEWGEVRELFLEQFEDHRYDEVLPDWLDFESLATRFKDIERYWAKYDAVQSALQAAPTIQEEPPKVEPPMVVDQVHPPNPIVRWVRVEGRLTRVWVHACSWCT</sequence>
<evidence type="ECO:0000313" key="1">
    <source>
        <dbReference type="EMBL" id="KAK9723627.1"/>
    </source>
</evidence>
<dbReference type="Proteomes" id="UP001443914">
    <property type="component" value="Unassembled WGS sequence"/>
</dbReference>
<gene>
    <name evidence="1" type="ORF">RND81_05G013600</name>
</gene>
<dbReference type="EMBL" id="JBDFQZ010000005">
    <property type="protein sequence ID" value="KAK9723627.1"/>
    <property type="molecule type" value="Genomic_DNA"/>
</dbReference>
<evidence type="ECO:0000313" key="2">
    <source>
        <dbReference type="Proteomes" id="UP001443914"/>
    </source>
</evidence>
<organism evidence="1 2">
    <name type="scientific">Saponaria officinalis</name>
    <name type="common">Common soapwort</name>
    <name type="synonym">Lychnis saponaria</name>
    <dbReference type="NCBI Taxonomy" id="3572"/>
    <lineage>
        <taxon>Eukaryota</taxon>
        <taxon>Viridiplantae</taxon>
        <taxon>Streptophyta</taxon>
        <taxon>Embryophyta</taxon>
        <taxon>Tracheophyta</taxon>
        <taxon>Spermatophyta</taxon>
        <taxon>Magnoliopsida</taxon>
        <taxon>eudicotyledons</taxon>
        <taxon>Gunneridae</taxon>
        <taxon>Pentapetalae</taxon>
        <taxon>Caryophyllales</taxon>
        <taxon>Caryophyllaceae</taxon>
        <taxon>Caryophylleae</taxon>
        <taxon>Saponaria</taxon>
    </lineage>
</organism>
<proteinExistence type="predicted"/>